<dbReference type="InterPro" id="IPR017896">
    <property type="entry name" value="4Fe4S_Fe-S-bd"/>
</dbReference>
<accession>A0A0J1FV38</accession>
<evidence type="ECO:0000259" key="4">
    <source>
        <dbReference type="PROSITE" id="PS51379"/>
    </source>
</evidence>
<sequence length="285" mass="30972">MKIAVLSGKGGTGKTLVSVNLAASAIDSCYIDCDVEEPNGHLFFNPKDIKTENVSVKIPSVDNKLCSGCRKCIDFCRFNALAYIKNNLLIFDDVCHFCGGCVLFCPEKALSEKDYAVGEVQRGVSGNVEVITGILHTGKESGVPIIKTLLENLQGNKKFTVIDCPPGSACTVMESIKDADYCLLVAEPTLFGVHNLNMVHELVTLFGKPHGVVLNKCQEGDNPAEEFCLEKGINIIGKIPFENELGTLNAQGHIAVRKNETYREFFSSMLQIVSKGVQNEATTHP</sequence>
<dbReference type="GO" id="GO:0051536">
    <property type="term" value="F:iron-sulfur cluster binding"/>
    <property type="evidence" value="ECO:0007669"/>
    <property type="project" value="UniProtKB-KW"/>
</dbReference>
<dbReference type="InterPro" id="IPR017900">
    <property type="entry name" value="4Fe4S_Fe_S_CS"/>
</dbReference>
<evidence type="ECO:0000313" key="6">
    <source>
        <dbReference type="Proteomes" id="UP000036356"/>
    </source>
</evidence>
<reference evidence="5 6" key="1">
    <citation type="submission" date="2015-06" db="EMBL/GenBank/DDBJ databases">
        <title>Draft genome of the moderately acidophilic sulfate reducer Candidatus Desulfosporosinus acididurans strain M1.</title>
        <authorList>
            <person name="Poehlein A."/>
            <person name="Petzsch P."/>
            <person name="Johnson B.D."/>
            <person name="Schloemann M."/>
            <person name="Daniel R."/>
            <person name="Muehling M."/>
        </authorList>
    </citation>
    <scope>NUCLEOTIDE SEQUENCE [LARGE SCALE GENOMIC DNA]</scope>
    <source>
        <strain evidence="5 6">M1</strain>
    </source>
</reference>
<dbReference type="PROSITE" id="PS51379">
    <property type="entry name" value="4FE4S_FER_2"/>
    <property type="match status" value="2"/>
</dbReference>
<dbReference type="AlphaFoldDB" id="A0A0J1FV38"/>
<keyword evidence="3" id="KW-0411">Iron-sulfur</keyword>
<dbReference type="GO" id="GO:0046872">
    <property type="term" value="F:metal ion binding"/>
    <property type="evidence" value="ECO:0007669"/>
    <property type="project" value="UniProtKB-KW"/>
</dbReference>
<evidence type="ECO:0000256" key="2">
    <source>
        <dbReference type="ARBA" id="ARBA00023004"/>
    </source>
</evidence>
<dbReference type="PANTHER" id="PTHR43063:SF1">
    <property type="entry name" value="4FE-4S CLUSTER CONTAINING PARA FAMILY ATPASE PROTEIN"/>
    <property type="match status" value="1"/>
</dbReference>
<dbReference type="PANTHER" id="PTHR43063">
    <property type="entry name" value="4FE-4S CLUSTER CONTAINING PARA FAMILY ATPASE PROTEIN"/>
    <property type="match status" value="1"/>
</dbReference>
<evidence type="ECO:0000256" key="3">
    <source>
        <dbReference type="ARBA" id="ARBA00023014"/>
    </source>
</evidence>
<name>A0A0J1FV38_9FIRM</name>
<comment type="caution">
    <text evidence="5">The sequence shown here is derived from an EMBL/GenBank/DDBJ whole genome shotgun (WGS) entry which is preliminary data.</text>
</comment>
<dbReference type="STRING" id="476652.DEAC_c05160"/>
<dbReference type="InterPro" id="IPR027417">
    <property type="entry name" value="P-loop_NTPase"/>
</dbReference>
<dbReference type="Pfam" id="PF01656">
    <property type="entry name" value="CbiA"/>
    <property type="match status" value="1"/>
</dbReference>
<dbReference type="Gene3D" id="3.30.70.20">
    <property type="match status" value="1"/>
</dbReference>
<keyword evidence="6" id="KW-1185">Reference proteome</keyword>
<protein>
    <submittedName>
        <fullName evidence="5">Electron transport complex subunit RsxB</fullName>
    </submittedName>
</protein>
<evidence type="ECO:0000313" key="5">
    <source>
        <dbReference type="EMBL" id="KLU67304.1"/>
    </source>
</evidence>
<dbReference type="Proteomes" id="UP000036356">
    <property type="component" value="Unassembled WGS sequence"/>
</dbReference>
<evidence type="ECO:0000256" key="1">
    <source>
        <dbReference type="ARBA" id="ARBA00022723"/>
    </source>
</evidence>
<dbReference type="PROSITE" id="PS00198">
    <property type="entry name" value="4FE4S_FER_1"/>
    <property type="match status" value="1"/>
</dbReference>
<dbReference type="RefSeq" id="WP_047808465.1">
    <property type="nucleotide sequence ID" value="NZ_LDZY01000002.1"/>
</dbReference>
<feature type="domain" description="4Fe-4S ferredoxin-type" evidence="4">
    <location>
        <begin position="87"/>
        <end position="115"/>
    </location>
</feature>
<organism evidence="5 6">
    <name type="scientific">Desulfosporosinus acididurans</name>
    <dbReference type="NCBI Taxonomy" id="476652"/>
    <lineage>
        <taxon>Bacteria</taxon>
        <taxon>Bacillati</taxon>
        <taxon>Bacillota</taxon>
        <taxon>Clostridia</taxon>
        <taxon>Eubacteriales</taxon>
        <taxon>Desulfitobacteriaceae</taxon>
        <taxon>Desulfosporosinus</taxon>
    </lineage>
</organism>
<dbReference type="PATRIC" id="fig|476652.3.peg.522"/>
<dbReference type="EMBL" id="LDZY01000002">
    <property type="protein sequence ID" value="KLU67304.1"/>
    <property type="molecule type" value="Genomic_DNA"/>
</dbReference>
<dbReference type="InterPro" id="IPR002586">
    <property type="entry name" value="CobQ/CobB/MinD/ParA_Nub-bd_dom"/>
</dbReference>
<feature type="domain" description="4Fe-4S ferredoxin-type" evidence="4">
    <location>
        <begin position="57"/>
        <end position="86"/>
    </location>
</feature>
<gene>
    <name evidence="5" type="primary">rsxB_1</name>
    <name evidence="5" type="ORF">DEAC_c05160</name>
</gene>
<keyword evidence="2" id="KW-0408">Iron</keyword>
<proteinExistence type="predicted"/>
<dbReference type="Gene3D" id="3.40.50.300">
    <property type="entry name" value="P-loop containing nucleotide triphosphate hydrolases"/>
    <property type="match status" value="1"/>
</dbReference>
<keyword evidence="1" id="KW-0479">Metal-binding</keyword>
<dbReference type="SUPFAM" id="SSF52540">
    <property type="entry name" value="P-loop containing nucleoside triphosphate hydrolases"/>
    <property type="match status" value="1"/>
</dbReference>
<dbReference type="SUPFAM" id="SSF54862">
    <property type="entry name" value="4Fe-4S ferredoxins"/>
    <property type="match status" value="1"/>
</dbReference>